<dbReference type="WBParaSite" id="MhA1_Contig432.frz3.gene3">
    <property type="protein sequence ID" value="MhA1_Contig432.frz3.gene3"/>
    <property type="gene ID" value="MhA1_Contig432.frz3.gene3"/>
</dbReference>
<protein>
    <submittedName>
        <fullName evidence="4">Uncharacterized protein</fullName>
    </submittedName>
</protein>
<accession>A0A1I8BRV0</accession>
<feature type="chain" id="PRO_5009316127" evidence="2">
    <location>
        <begin position="22"/>
        <end position="184"/>
    </location>
</feature>
<organism evidence="3 4">
    <name type="scientific">Meloidogyne hapla</name>
    <name type="common">Root-knot nematode worm</name>
    <dbReference type="NCBI Taxonomy" id="6305"/>
    <lineage>
        <taxon>Eukaryota</taxon>
        <taxon>Metazoa</taxon>
        <taxon>Ecdysozoa</taxon>
        <taxon>Nematoda</taxon>
        <taxon>Chromadorea</taxon>
        <taxon>Rhabditida</taxon>
        <taxon>Tylenchina</taxon>
        <taxon>Tylenchomorpha</taxon>
        <taxon>Tylenchoidea</taxon>
        <taxon>Meloidogynidae</taxon>
        <taxon>Meloidogyninae</taxon>
        <taxon>Meloidogyne</taxon>
    </lineage>
</organism>
<keyword evidence="3" id="KW-1185">Reference proteome</keyword>
<dbReference type="AlphaFoldDB" id="A0A1I8BRV0"/>
<evidence type="ECO:0000256" key="2">
    <source>
        <dbReference type="SAM" id="SignalP"/>
    </source>
</evidence>
<evidence type="ECO:0000256" key="1">
    <source>
        <dbReference type="SAM" id="MobiDB-lite"/>
    </source>
</evidence>
<keyword evidence="2" id="KW-0732">Signal</keyword>
<feature type="compositionally biased region" description="Polar residues" evidence="1">
    <location>
        <begin position="108"/>
        <end position="118"/>
    </location>
</feature>
<feature type="signal peptide" evidence="2">
    <location>
        <begin position="1"/>
        <end position="21"/>
    </location>
</feature>
<proteinExistence type="predicted"/>
<evidence type="ECO:0000313" key="3">
    <source>
        <dbReference type="Proteomes" id="UP000095281"/>
    </source>
</evidence>
<sequence length="184" mass="20690">MFLKIFVCLLIFLLPNFLLEGSDEEDYKSLIPKSGLLKKNFSTKGNKKSKDKQILESALGDGVSEDPENINMRRKKLLKQLYKESTSKPINSTSQNRRQGKGKKASKNLLSNNPQNTDHISNATKEEFAFPILCQTKASSVVAYPLLSKGRFSESERHSRLISKVEEIVVNSESFDIPEVNPLA</sequence>
<reference evidence="4" key="1">
    <citation type="submission" date="2016-11" db="UniProtKB">
        <authorList>
            <consortium name="WormBaseParasite"/>
        </authorList>
    </citation>
    <scope>IDENTIFICATION</scope>
</reference>
<evidence type="ECO:0000313" key="4">
    <source>
        <dbReference type="WBParaSite" id="MhA1_Contig432.frz3.gene3"/>
    </source>
</evidence>
<name>A0A1I8BRV0_MELHA</name>
<feature type="compositionally biased region" description="Polar residues" evidence="1">
    <location>
        <begin position="87"/>
        <end position="97"/>
    </location>
</feature>
<feature type="region of interest" description="Disordered" evidence="1">
    <location>
        <begin position="84"/>
        <end position="118"/>
    </location>
</feature>
<dbReference type="Proteomes" id="UP000095281">
    <property type="component" value="Unplaced"/>
</dbReference>